<name>A0A3D8S8K5_9HELO</name>
<dbReference type="CDD" id="cd03124">
    <property type="entry name" value="alpha_CA_prokaryotic_like"/>
    <property type="match status" value="1"/>
</dbReference>
<comment type="cofactor">
    <cofactor evidence="1 9">
        <name>Zn(2+)</name>
        <dbReference type="ChEBI" id="CHEBI:29105"/>
    </cofactor>
</comment>
<dbReference type="GO" id="GO:0004089">
    <property type="term" value="F:carbonate dehydratase activity"/>
    <property type="evidence" value="ECO:0007669"/>
    <property type="project" value="UniProtKB-UniRule"/>
</dbReference>
<comment type="caution">
    <text evidence="12">The sequence shown here is derived from an EMBL/GenBank/DDBJ whole genome shotgun (WGS) entry which is preliminary data.</text>
</comment>
<dbReference type="Pfam" id="PF00194">
    <property type="entry name" value="Carb_anhydrase"/>
    <property type="match status" value="1"/>
</dbReference>
<feature type="chain" id="PRO_5025076581" description="Carbonic anhydrase" evidence="9">
    <location>
        <begin position="26"/>
        <end position="308"/>
    </location>
</feature>
<evidence type="ECO:0000256" key="8">
    <source>
        <dbReference type="ARBA" id="ARBA00048348"/>
    </source>
</evidence>
<feature type="region of interest" description="Disordered" evidence="10">
    <location>
        <begin position="282"/>
        <end position="308"/>
    </location>
</feature>
<keyword evidence="6 9" id="KW-0862">Zinc</keyword>
<keyword evidence="9" id="KW-0732">Signal</keyword>
<feature type="domain" description="Alpha-carbonic anhydrase" evidence="11">
    <location>
        <begin position="52"/>
        <end position="308"/>
    </location>
</feature>
<dbReference type="OrthoDB" id="429145at2759"/>
<dbReference type="SUPFAM" id="SSF51069">
    <property type="entry name" value="Carbonic anhydrase"/>
    <property type="match status" value="1"/>
</dbReference>
<reference evidence="12 13" key="1">
    <citation type="journal article" date="2018" name="IMA Fungus">
        <title>IMA Genome-F 9: Draft genome sequence of Annulohypoxylon stygium, Aspergillus mulundensis, Berkeleyomyces basicola (syn. Thielaviopsis basicola), Ceratocystis smalleyi, two Cercospora beticola strains, Coleophoma cylindrospora, Fusarium fracticaudum, Phialophora cf. hyalina, and Morchella septimelata.</title>
        <authorList>
            <person name="Wingfield B.D."/>
            <person name="Bills G.F."/>
            <person name="Dong Y."/>
            <person name="Huang W."/>
            <person name="Nel W.J."/>
            <person name="Swalarsk-Parry B.S."/>
            <person name="Vaghefi N."/>
            <person name="Wilken P.M."/>
            <person name="An Z."/>
            <person name="de Beer Z.W."/>
            <person name="De Vos L."/>
            <person name="Chen L."/>
            <person name="Duong T.A."/>
            <person name="Gao Y."/>
            <person name="Hammerbacher A."/>
            <person name="Kikkert J.R."/>
            <person name="Li Y."/>
            <person name="Li H."/>
            <person name="Li K."/>
            <person name="Li Q."/>
            <person name="Liu X."/>
            <person name="Ma X."/>
            <person name="Naidoo K."/>
            <person name="Pethybridge S.J."/>
            <person name="Sun J."/>
            <person name="Steenkamp E.T."/>
            <person name="van der Nest M.A."/>
            <person name="van Wyk S."/>
            <person name="Wingfield M.J."/>
            <person name="Xiong C."/>
            <person name="Yue Q."/>
            <person name="Zhang X."/>
        </authorList>
    </citation>
    <scope>NUCLEOTIDE SEQUENCE [LARGE SCALE GENOMIC DNA]</scope>
    <source>
        <strain evidence="12 13">BP6252</strain>
    </source>
</reference>
<dbReference type="EC" id="4.2.1.1" evidence="4 9"/>
<dbReference type="PROSITE" id="PS00162">
    <property type="entry name" value="ALPHA_CA_1"/>
    <property type="match status" value="1"/>
</dbReference>
<evidence type="ECO:0000256" key="1">
    <source>
        <dbReference type="ARBA" id="ARBA00001947"/>
    </source>
</evidence>
<proteinExistence type="inferred from homology"/>
<gene>
    <name evidence="12" type="ORF">BP6252_03735</name>
</gene>
<evidence type="ECO:0000256" key="6">
    <source>
        <dbReference type="ARBA" id="ARBA00022833"/>
    </source>
</evidence>
<dbReference type="PROSITE" id="PS51144">
    <property type="entry name" value="ALPHA_CA_2"/>
    <property type="match status" value="1"/>
</dbReference>
<evidence type="ECO:0000256" key="10">
    <source>
        <dbReference type="SAM" id="MobiDB-lite"/>
    </source>
</evidence>
<keyword evidence="7 9" id="KW-0456">Lyase</keyword>
<evidence type="ECO:0000256" key="3">
    <source>
        <dbReference type="ARBA" id="ARBA00010718"/>
    </source>
</evidence>
<evidence type="ECO:0000256" key="2">
    <source>
        <dbReference type="ARBA" id="ARBA00002904"/>
    </source>
</evidence>
<dbReference type="InterPro" id="IPR018338">
    <property type="entry name" value="Carbonic_anhydrase_a-class_CS"/>
</dbReference>
<evidence type="ECO:0000256" key="9">
    <source>
        <dbReference type="RuleBase" id="RU367011"/>
    </source>
</evidence>
<feature type="signal peptide" evidence="9">
    <location>
        <begin position="1"/>
        <end position="25"/>
    </location>
</feature>
<dbReference type="PANTHER" id="PTHR18952">
    <property type="entry name" value="CARBONIC ANHYDRASE"/>
    <property type="match status" value="1"/>
</dbReference>
<evidence type="ECO:0000313" key="12">
    <source>
        <dbReference type="EMBL" id="RDW82623.1"/>
    </source>
</evidence>
<comment type="function">
    <text evidence="2 9">Reversible hydration of carbon dioxide.</text>
</comment>
<dbReference type="Gene3D" id="3.10.200.10">
    <property type="entry name" value="Alpha carbonic anhydrase"/>
    <property type="match status" value="1"/>
</dbReference>
<dbReference type="InterPro" id="IPR001148">
    <property type="entry name" value="CA_dom"/>
</dbReference>
<dbReference type="InterPro" id="IPR036398">
    <property type="entry name" value="CA_dom_sf"/>
</dbReference>
<protein>
    <recommendedName>
        <fullName evidence="4 9">Carbonic anhydrase</fullName>
        <ecNumber evidence="4 9">4.2.1.1</ecNumber>
    </recommendedName>
</protein>
<accession>A0A3D8S8K5</accession>
<dbReference type="InterPro" id="IPR041891">
    <property type="entry name" value="Alpha_CA_prokaryot-like"/>
</dbReference>
<evidence type="ECO:0000313" key="13">
    <source>
        <dbReference type="Proteomes" id="UP000256645"/>
    </source>
</evidence>
<dbReference type="SMART" id="SM01057">
    <property type="entry name" value="Carb_anhydrase"/>
    <property type="match status" value="1"/>
</dbReference>
<dbReference type="AlphaFoldDB" id="A0A3D8S8K5"/>
<sequence length="308" mass="32111">MVSFTYIRPVIAASLLLDIASASCAHGTHLARRSTYSTLNARNELEKRVDVSTFGYLGLTGPTNWDALDPANSACSAGKTQSPIDLTGGSITTVAGSALNITMSDVATTELENLGSTVEVIMAGKGASITVDGKTFNMAQYHFHTPSEHTIDGEYFPLEMHMVHQAADSSISVLAVPFQLSTDGSTTETVTASMAGLAEITTPGTLTEVTALPLSKLATALSAQTFSTYSGSLTTPPCTEGITFYVATKPMAMDVATYNSIKAVVGFNSRFVQNAPGGVNVLASSSGNTKSKKTKKTKAKAAKPYGGQ</sequence>
<comment type="similarity">
    <text evidence="3 9">Belongs to the alpha-carbonic anhydrase family.</text>
</comment>
<evidence type="ECO:0000256" key="7">
    <source>
        <dbReference type="ARBA" id="ARBA00023239"/>
    </source>
</evidence>
<evidence type="ECO:0000256" key="4">
    <source>
        <dbReference type="ARBA" id="ARBA00012925"/>
    </source>
</evidence>
<evidence type="ECO:0000256" key="5">
    <source>
        <dbReference type="ARBA" id="ARBA00022723"/>
    </source>
</evidence>
<evidence type="ECO:0000259" key="11">
    <source>
        <dbReference type="PROSITE" id="PS51144"/>
    </source>
</evidence>
<dbReference type="GO" id="GO:0008270">
    <property type="term" value="F:zinc ion binding"/>
    <property type="evidence" value="ECO:0007669"/>
    <property type="project" value="UniProtKB-UniRule"/>
</dbReference>
<feature type="compositionally biased region" description="Basic residues" evidence="10">
    <location>
        <begin position="290"/>
        <end position="301"/>
    </location>
</feature>
<comment type="catalytic activity">
    <reaction evidence="8 9">
        <text>hydrogencarbonate + H(+) = CO2 + H2O</text>
        <dbReference type="Rhea" id="RHEA:10748"/>
        <dbReference type="ChEBI" id="CHEBI:15377"/>
        <dbReference type="ChEBI" id="CHEBI:15378"/>
        <dbReference type="ChEBI" id="CHEBI:16526"/>
        <dbReference type="ChEBI" id="CHEBI:17544"/>
        <dbReference type="EC" id="4.2.1.1"/>
    </reaction>
</comment>
<dbReference type="EMBL" id="PDLM01000003">
    <property type="protein sequence ID" value="RDW82623.1"/>
    <property type="molecule type" value="Genomic_DNA"/>
</dbReference>
<dbReference type="STRING" id="1849047.A0A3D8S8K5"/>
<dbReference type="Proteomes" id="UP000256645">
    <property type="component" value="Unassembled WGS sequence"/>
</dbReference>
<keyword evidence="13" id="KW-1185">Reference proteome</keyword>
<dbReference type="InterPro" id="IPR023561">
    <property type="entry name" value="Carbonic_anhydrase_a-class"/>
</dbReference>
<keyword evidence="5 9" id="KW-0479">Metal-binding</keyword>
<dbReference type="PANTHER" id="PTHR18952:SF265">
    <property type="entry name" value="CARBONIC ANHYDRASE"/>
    <property type="match status" value="1"/>
</dbReference>
<organism evidence="12 13">
    <name type="scientific">Coleophoma cylindrospora</name>
    <dbReference type="NCBI Taxonomy" id="1849047"/>
    <lineage>
        <taxon>Eukaryota</taxon>
        <taxon>Fungi</taxon>
        <taxon>Dikarya</taxon>
        <taxon>Ascomycota</taxon>
        <taxon>Pezizomycotina</taxon>
        <taxon>Leotiomycetes</taxon>
        <taxon>Helotiales</taxon>
        <taxon>Dermateaceae</taxon>
        <taxon>Coleophoma</taxon>
    </lineage>
</organism>